<evidence type="ECO:0000313" key="2">
    <source>
        <dbReference type="EMBL" id="TCC48777.1"/>
    </source>
</evidence>
<dbReference type="EMBL" id="SJKD01000004">
    <property type="protein sequence ID" value="TCC48777.1"/>
    <property type="molecule type" value="Genomic_DNA"/>
</dbReference>
<gene>
    <name evidence="2" type="ORF">E0H75_19590</name>
</gene>
<dbReference type="AlphaFoldDB" id="A0A4R0JQN7"/>
<dbReference type="Pfam" id="PF00144">
    <property type="entry name" value="Beta-lactamase"/>
    <property type="match status" value="1"/>
</dbReference>
<proteinExistence type="predicted"/>
<protein>
    <submittedName>
        <fullName evidence="2">Class A beta-lactamase-related serine hydrolase</fullName>
    </submittedName>
</protein>
<evidence type="ECO:0000259" key="1">
    <source>
        <dbReference type="Pfam" id="PF00144"/>
    </source>
</evidence>
<dbReference type="Gene3D" id="3.40.710.10">
    <property type="entry name" value="DD-peptidase/beta-lactamase superfamily"/>
    <property type="match status" value="1"/>
</dbReference>
<sequence length="369" mass="40396">MIDGWTAAGFEQVADAFARNFAERGELGAAFAAYQDGRPVVDLWGGTADPDAGRGWDRDTIQLMFSGTKGLASACVLLMVQRGQVSLDDRLSRYWPEFGAAGKTETTLSDVLSHQARLPWVEAGYADLLDHDVMAGHLAAQAPSTDPRAAFMYHAITWGWLVDELVRRVDGRTVQQFFAEEYAVPLGLEVWIGLPEDLHWRATTMVAPDGVLIDEPQTDRLLQLNRNPLWVPGAEKIWNSTEYRSAGLAAVGGFATARGMARFYASLVGEVDGQRILTPATVELARREIRRGTEPTWGSEMVYGAGFELHVPGSRLGRPIDAFGHVGAGGSTHGAWPSRRITFSYLMNQVRTVPDPRPQTLLDALESAV</sequence>
<keyword evidence="2" id="KW-0378">Hydrolase</keyword>
<dbReference type="PANTHER" id="PTHR43319">
    <property type="entry name" value="BETA-LACTAMASE-RELATED"/>
    <property type="match status" value="1"/>
</dbReference>
<dbReference type="RefSeq" id="WP_131515016.1">
    <property type="nucleotide sequence ID" value="NZ_SJKD01000004.1"/>
</dbReference>
<feature type="domain" description="Beta-lactamase-related" evidence="1">
    <location>
        <begin position="17"/>
        <end position="364"/>
    </location>
</feature>
<dbReference type="SUPFAM" id="SSF56601">
    <property type="entry name" value="beta-lactamase/transpeptidase-like"/>
    <property type="match status" value="1"/>
</dbReference>
<dbReference type="InterPro" id="IPR012338">
    <property type="entry name" value="Beta-lactam/transpept-like"/>
</dbReference>
<comment type="caution">
    <text evidence="2">The sequence shown here is derived from an EMBL/GenBank/DDBJ whole genome shotgun (WGS) entry which is preliminary data.</text>
</comment>
<accession>A0A4R0JQN7</accession>
<keyword evidence="3" id="KW-1185">Reference proteome</keyword>
<organism evidence="2 3">
    <name type="scientific">Kribbella capetownensis</name>
    <dbReference type="NCBI Taxonomy" id="1572659"/>
    <lineage>
        <taxon>Bacteria</taxon>
        <taxon>Bacillati</taxon>
        <taxon>Actinomycetota</taxon>
        <taxon>Actinomycetes</taxon>
        <taxon>Propionibacteriales</taxon>
        <taxon>Kribbellaceae</taxon>
        <taxon>Kribbella</taxon>
    </lineage>
</organism>
<reference evidence="2 3" key="1">
    <citation type="submission" date="2019-02" db="EMBL/GenBank/DDBJ databases">
        <title>Kribbella capetownensis sp. nov. and Kribbella speibonae sp. nov., isolated from soil.</title>
        <authorList>
            <person name="Curtis S.M."/>
            <person name="Norton I."/>
            <person name="Everest G.J."/>
            <person name="Meyers P.R."/>
        </authorList>
    </citation>
    <scope>NUCLEOTIDE SEQUENCE [LARGE SCALE GENOMIC DNA]</scope>
    <source>
        <strain evidence="2 3">YM53</strain>
    </source>
</reference>
<evidence type="ECO:0000313" key="3">
    <source>
        <dbReference type="Proteomes" id="UP000293342"/>
    </source>
</evidence>
<dbReference type="PANTHER" id="PTHR43319:SF3">
    <property type="entry name" value="BETA-LACTAMASE-RELATED DOMAIN-CONTAINING PROTEIN"/>
    <property type="match status" value="1"/>
</dbReference>
<dbReference type="InterPro" id="IPR052907">
    <property type="entry name" value="Beta-lactamase/esterase"/>
</dbReference>
<dbReference type="InterPro" id="IPR001466">
    <property type="entry name" value="Beta-lactam-related"/>
</dbReference>
<name>A0A4R0JQN7_9ACTN</name>
<dbReference type="OrthoDB" id="9809635at2"/>
<dbReference type="GO" id="GO:0016787">
    <property type="term" value="F:hydrolase activity"/>
    <property type="evidence" value="ECO:0007669"/>
    <property type="project" value="UniProtKB-KW"/>
</dbReference>
<dbReference type="Proteomes" id="UP000293342">
    <property type="component" value="Unassembled WGS sequence"/>
</dbReference>